<reference evidence="8" key="1">
    <citation type="submission" date="2018-10" db="EMBL/GenBank/DDBJ databases">
        <title>Hidden diversity of soil giant viruses.</title>
        <authorList>
            <person name="Schulz F."/>
            <person name="Alteio L."/>
            <person name="Goudeau D."/>
            <person name="Ryan E.M."/>
            <person name="Malmstrom R.R."/>
            <person name="Blanchard J."/>
            <person name="Woyke T."/>
        </authorList>
    </citation>
    <scope>NUCLEOTIDE SEQUENCE</scope>
    <source>
        <strain evidence="8">HYV1</strain>
    </source>
</reference>
<evidence type="ECO:0000256" key="5">
    <source>
        <dbReference type="ARBA" id="ARBA00022723"/>
    </source>
</evidence>
<evidence type="ECO:0000256" key="4">
    <source>
        <dbReference type="ARBA" id="ARBA00022695"/>
    </source>
</evidence>
<dbReference type="EMBL" id="MK072399">
    <property type="protein sequence ID" value="AYV84091.1"/>
    <property type="molecule type" value="Genomic_DNA"/>
</dbReference>
<protein>
    <recommendedName>
        <fullName evidence="7">Poly A polymerase head domain-containing protein</fullName>
    </recommendedName>
</protein>
<evidence type="ECO:0000256" key="6">
    <source>
        <dbReference type="ARBA" id="ARBA00022842"/>
    </source>
</evidence>
<dbReference type="SUPFAM" id="SSF81891">
    <property type="entry name" value="Poly A polymerase C-terminal region-like"/>
    <property type="match status" value="1"/>
</dbReference>
<proteinExistence type="predicted"/>
<dbReference type="GO" id="GO:0016779">
    <property type="term" value="F:nucleotidyltransferase activity"/>
    <property type="evidence" value="ECO:0007669"/>
    <property type="project" value="UniProtKB-KW"/>
</dbReference>
<accession>A0A3G5ACW5</accession>
<dbReference type="GO" id="GO:0046872">
    <property type="term" value="F:metal ion binding"/>
    <property type="evidence" value="ECO:0007669"/>
    <property type="project" value="UniProtKB-KW"/>
</dbReference>
<gene>
    <name evidence="8" type="ORF">Hyperionvirus17_11</name>
</gene>
<dbReference type="Gene3D" id="3.30.460.10">
    <property type="entry name" value="Beta Polymerase, domain 2"/>
    <property type="match status" value="1"/>
</dbReference>
<dbReference type="PANTHER" id="PTHR46173:SF1">
    <property type="entry name" value="CCA TRNA NUCLEOTIDYLTRANSFERASE 1, MITOCHONDRIAL"/>
    <property type="match status" value="1"/>
</dbReference>
<name>A0A3G5ACW5_9VIRU</name>
<evidence type="ECO:0000256" key="2">
    <source>
        <dbReference type="ARBA" id="ARBA00022679"/>
    </source>
</evidence>
<keyword evidence="3" id="KW-0819">tRNA processing</keyword>
<dbReference type="Gene3D" id="1.10.246.80">
    <property type="match status" value="1"/>
</dbReference>
<dbReference type="InterPro" id="IPR050264">
    <property type="entry name" value="Bact_CCA-adding_enz_type3_sf"/>
</dbReference>
<dbReference type="Pfam" id="PF01743">
    <property type="entry name" value="PolyA_pol"/>
    <property type="match status" value="1"/>
</dbReference>
<dbReference type="GO" id="GO:0008033">
    <property type="term" value="P:tRNA processing"/>
    <property type="evidence" value="ECO:0007669"/>
    <property type="project" value="UniProtKB-KW"/>
</dbReference>
<dbReference type="InterPro" id="IPR002646">
    <property type="entry name" value="PolA_pol_head_dom"/>
</dbReference>
<keyword evidence="6" id="KW-0460">Magnesium</keyword>
<evidence type="ECO:0000313" key="8">
    <source>
        <dbReference type="EMBL" id="AYV84091.1"/>
    </source>
</evidence>
<comment type="cofactor">
    <cofactor evidence="1">
        <name>Mg(2+)</name>
        <dbReference type="ChEBI" id="CHEBI:18420"/>
    </cofactor>
</comment>
<keyword evidence="4" id="KW-0548">Nucleotidyltransferase</keyword>
<evidence type="ECO:0000256" key="3">
    <source>
        <dbReference type="ARBA" id="ARBA00022694"/>
    </source>
</evidence>
<keyword evidence="5" id="KW-0479">Metal-binding</keyword>
<dbReference type="GO" id="GO:0000049">
    <property type="term" value="F:tRNA binding"/>
    <property type="evidence" value="ECO:0007669"/>
    <property type="project" value="TreeGrafter"/>
</dbReference>
<keyword evidence="2" id="KW-0808">Transferase</keyword>
<sequence length="437" mass="49488">MSDFIEGIIESGGEVYVVGGAVRNIVFNKIHEEKLGIKDQDVLVRNIPVEKLIEILGRFGKVKLVGQKFGVVKFDNIDIALPRTEISTGPGYKNFKIVSDHTLSLEEDFKRRDATINALGLRINNLSEFKDLENFLSIDRVIDPSGFGLHDIKNRLWRAVGDPIKRFLEDPTRIMRALRQCAEMGLTLETETRRSISDQYSLLNEIINESIVRLTEELVRLLLAKSDTKNEIVKLFFDCGMAAMLGIPFEGYNYVIGASDNNCNIRIQMACLLSAHSNLNCIEWTRHFELSAAPHFKAKTDVGFIKCVHNHYNSLGSIKPIEMRRLIQSAEKDCPNFGIEYTRDLITYYSIIQNSPNIPDPDLLLLYNENKHYILKTSELKLDGHMMNQLYNITGTQIADLKQTLFQAVTDGSTPNTKEDLIKYIATYGIKISFASG</sequence>
<feature type="domain" description="Poly A polymerase head" evidence="7">
    <location>
        <begin position="15"/>
        <end position="156"/>
    </location>
</feature>
<dbReference type="InterPro" id="IPR043519">
    <property type="entry name" value="NT_sf"/>
</dbReference>
<evidence type="ECO:0000259" key="7">
    <source>
        <dbReference type="Pfam" id="PF01743"/>
    </source>
</evidence>
<dbReference type="SUPFAM" id="SSF81301">
    <property type="entry name" value="Nucleotidyltransferase"/>
    <property type="match status" value="1"/>
</dbReference>
<dbReference type="Gene3D" id="1.10.3090.10">
    <property type="entry name" value="cca-adding enzyme, domain 2"/>
    <property type="match status" value="1"/>
</dbReference>
<evidence type="ECO:0000256" key="1">
    <source>
        <dbReference type="ARBA" id="ARBA00001946"/>
    </source>
</evidence>
<dbReference type="PANTHER" id="PTHR46173">
    <property type="entry name" value="CCA TRNA NUCLEOTIDYLTRANSFERASE 1, MITOCHONDRIAL"/>
    <property type="match status" value="1"/>
</dbReference>
<organism evidence="8">
    <name type="scientific">Hyperionvirus sp</name>
    <dbReference type="NCBI Taxonomy" id="2487770"/>
    <lineage>
        <taxon>Viruses</taxon>
        <taxon>Varidnaviria</taxon>
        <taxon>Bamfordvirae</taxon>
        <taxon>Nucleocytoviricota</taxon>
        <taxon>Megaviricetes</taxon>
        <taxon>Imitervirales</taxon>
        <taxon>Mimiviridae</taxon>
        <taxon>Klosneuvirinae</taxon>
    </lineage>
</organism>